<accession>A0ABW4JBA8</accession>
<dbReference type="EMBL" id="JBHTOP010000028">
    <property type="protein sequence ID" value="MFD1672984.1"/>
    <property type="molecule type" value="Genomic_DNA"/>
</dbReference>
<keyword evidence="2" id="KW-0808">Transferase</keyword>
<comment type="caution">
    <text evidence="3">The sequence shown here is derived from an EMBL/GenBank/DDBJ whole genome shotgun (WGS) entry which is preliminary data.</text>
</comment>
<dbReference type="RefSeq" id="WP_125715323.1">
    <property type="nucleotide sequence ID" value="NZ_JBHTOP010000028.1"/>
</dbReference>
<dbReference type="Gene3D" id="2.160.10.10">
    <property type="entry name" value="Hexapeptide repeat proteins"/>
    <property type="match status" value="1"/>
</dbReference>
<evidence type="ECO:0000313" key="3">
    <source>
        <dbReference type="EMBL" id="MFD1672984.1"/>
    </source>
</evidence>
<evidence type="ECO:0000313" key="4">
    <source>
        <dbReference type="Proteomes" id="UP001597267"/>
    </source>
</evidence>
<dbReference type="InterPro" id="IPR001451">
    <property type="entry name" value="Hexapep"/>
</dbReference>
<dbReference type="InterPro" id="IPR051159">
    <property type="entry name" value="Hexapeptide_acetyltransf"/>
</dbReference>
<dbReference type="PANTHER" id="PTHR23416:SF23">
    <property type="entry name" value="ACETYLTRANSFERASE C18B11.09C-RELATED"/>
    <property type="match status" value="1"/>
</dbReference>
<dbReference type="SUPFAM" id="SSF51161">
    <property type="entry name" value="Trimeric LpxA-like enzymes"/>
    <property type="match status" value="1"/>
</dbReference>
<dbReference type="Pfam" id="PF00132">
    <property type="entry name" value="Hexapep"/>
    <property type="match status" value="1"/>
</dbReference>
<proteinExistence type="inferred from homology"/>
<evidence type="ECO:0000256" key="1">
    <source>
        <dbReference type="ARBA" id="ARBA00007274"/>
    </source>
</evidence>
<gene>
    <name evidence="3" type="ORF">ACFQ5M_12860</name>
</gene>
<name>A0ABW4JBA8_9LACO</name>
<protein>
    <submittedName>
        <fullName evidence="3">Sugar O-acetyltransferase</fullName>
    </submittedName>
</protein>
<comment type="similarity">
    <text evidence="1">Belongs to the transferase hexapeptide repeat family.</text>
</comment>
<organism evidence="3 4">
    <name type="scientific">Agrilactobacillus yilanensis</name>
    <dbReference type="NCBI Taxonomy" id="2485997"/>
    <lineage>
        <taxon>Bacteria</taxon>
        <taxon>Bacillati</taxon>
        <taxon>Bacillota</taxon>
        <taxon>Bacilli</taxon>
        <taxon>Lactobacillales</taxon>
        <taxon>Lactobacillaceae</taxon>
        <taxon>Agrilactobacillus</taxon>
    </lineage>
</organism>
<dbReference type="PANTHER" id="PTHR23416">
    <property type="entry name" value="SIALIC ACID SYNTHASE-RELATED"/>
    <property type="match status" value="1"/>
</dbReference>
<dbReference type="InterPro" id="IPR011004">
    <property type="entry name" value="Trimer_LpxA-like_sf"/>
</dbReference>
<reference evidence="4" key="1">
    <citation type="journal article" date="2019" name="Int. J. Syst. Evol. Microbiol.">
        <title>The Global Catalogue of Microorganisms (GCM) 10K type strain sequencing project: providing services to taxonomists for standard genome sequencing and annotation.</title>
        <authorList>
            <consortium name="The Broad Institute Genomics Platform"/>
            <consortium name="The Broad Institute Genome Sequencing Center for Infectious Disease"/>
            <person name="Wu L."/>
            <person name="Ma J."/>
        </authorList>
    </citation>
    <scope>NUCLEOTIDE SEQUENCE [LARGE SCALE GENOMIC DNA]</scope>
    <source>
        <strain evidence="4">CCM 8896</strain>
    </source>
</reference>
<evidence type="ECO:0000256" key="2">
    <source>
        <dbReference type="ARBA" id="ARBA00022679"/>
    </source>
</evidence>
<sequence length="165" mass="18487">MINTQDIALKADARLIEQNQRLLRHLNTTRQGHAEIKQLLNEIIGRPLAEGTMIRPPFYTELGRNISIGHHVLINSNVTLSDFNFIIIGNYVEIDSGAMLLTSSFRFNRQKEPERWTAPIIIKDHVKIGSRVIIQPDVTIGENSIITAGTIVNSKVSANTIINSH</sequence>
<keyword evidence="4" id="KW-1185">Reference proteome</keyword>
<dbReference type="Proteomes" id="UP001597267">
    <property type="component" value="Unassembled WGS sequence"/>
</dbReference>